<gene>
    <name evidence="3" type="ORF">HMPREF9709_00759</name>
</gene>
<dbReference type="GO" id="GO:0004421">
    <property type="term" value="F:hydroxymethylglutaryl-CoA synthase activity"/>
    <property type="evidence" value="ECO:0007669"/>
    <property type="project" value="InterPro"/>
</dbReference>
<proteinExistence type="predicted"/>
<dbReference type="PANTHER" id="PTHR43323:SF2">
    <property type="entry name" value="HYDROXYMETHYLGLUTARYL-COA SYNTHASE"/>
    <property type="match status" value="1"/>
</dbReference>
<reference evidence="3 4" key="1">
    <citation type="submission" date="2012-01" db="EMBL/GenBank/DDBJ databases">
        <title>The Genome Sequence of Helcococcus kunzii ATCC 51366.</title>
        <authorList>
            <consortium name="The Broad Institute Genome Sequencing Platform"/>
            <person name="Earl A."/>
            <person name="Ward D."/>
            <person name="Feldgarden M."/>
            <person name="Gevers D."/>
            <person name="Huys G."/>
            <person name="Young S.K."/>
            <person name="Zeng Q."/>
            <person name="Gargeya S."/>
            <person name="Fitzgerald M."/>
            <person name="Haas B."/>
            <person name="Abouelleil A."/>
            <person name="Alvarado L."/>
            <person name="Arachchi H.M."/>
            <person name="Berlin A."/>
            <person name="Chapman S.B."/>
            <person name="Gearin G."/>
            <person name="Goldberg J."/>
            <person name="Griggs A."/>
            <person name="Gujja S."/>
            <person name="Hansen M."/>
            <person name="Heiman D."/>
            <person name="Howarth C."/>
            <person name="Larimer J."/>
            <person name="Lui A."/>
            <person name="MacDonald P.J.P."/>
            <person name="McCowen C."/>
            <person name="Montmayeur A."/>
            <person name="Murphy C."/>
            <person name="Neiman D."/>
            <person name="Pearson M."/>
            <person name="Priest M."/>
            <person name="Roberts A."/>
            <person name="Saif S."/>
            <person name="Shea T."/>
            <person name="Sisk P."/>
            <person name="Stolte C."/>
            <person name="Sykes S."/>
            <person name="Wortman J."/>
            <person name="Nusbaum C."/>
            <person name="Birren B."/>
        </authorList>
    </citation>
    <scope>NUCLEOTIDE SEQUENCE [LARGE SCALE GENOMIC DNA]</scope>
    <source>
        <strain evidence="3 4">ATCC 51366</strain>
    </source>
</reference>
<evidence type="ECO:0000313" key="3">
    <source>
        <dbReference type="EMBL" id="EHR34452.1"/>
    </source>
</evidence>
<dbReference type="GO" id="GO:0006084">
    <property type="term" value="P:acetyl-CoA metabolic process"/>
    <property type="evidence" value="ECO:0007669"/>
    <property type="project" value="InterPro"/>
</dbReference>
<name>H3NN48_9FIRM</name>
<dbReference type="Gene3D" id="3.40.47.10">
    <property type="match status" value="1"/>
</dbReference>
<evidence type="ECO:0000313" key="4">
    <source>
        <dbReference type="Proteomes" id="UP000004191"/>
    </source>
</evidence>
<dbReference type="Proteomes" id="UP000004191">
    <property type="component" value="Unassembled WGS sequence"/>
</dbReference>
<feature type="domain" description="Hydroxymethylglutaryl-coenzyme A synthase C-terminal" evidence="2">
    <location>
        <begin position="79"/>
        <end position="159"/>
    </location>
</feature>
<comment type="caution">
    <text evidence="3">The sequence shown here is derived from an EMBL/GenBank/DDBJ whole genome shotgun (WGS) entry which is preliminary data.</text>
</comment>
<dbReference type="GeneID" id="96999813"/>
<dbReference type="PANTHER" id="PTHR43323">
    <property type="entry name" value="3-HYDROXY-3-METHYLGLUTARYL COENZYME A SYNTHASE"/>
    <property type="match status" value="1"/>
</dbReference>
<protein>
    <recommendedName>
        <fullName evidence="2">Hydroxymethylglutaryl-coenzyme A synthase C-terminal domain-containing protein</fullName>
    </recommendedName>
</protein>
<dbReference type="STRING" id="883114.HMPREF9709_00759"/>
<keyword evidence="1" id="KW-0808">Transferase</keyword>
<evidence type="ECO:0000259" key="2">
    <source>
        <dbReference type="Pfam" id="PF08540"/>
    </source>
</evidence>
<dbReference type="HOGENOM" id="CLU_1419731_0_0_9"/>
<organism evidence="3 4">
    <name type="scientific">Helcococcus kunzii ATCC 51366</name>
    <dbReference type="NCBI Taxonomy" id="883114"/>
    <lineage>
        <taxon>Bacteria</taxon>
        <taxon>Bacillati</taxon>
        <taxon>Bacillota</taxon>
        <taxon>Tissierellia</taxon>
        <taxon>Tissierellales</taxon>
        <taxon>Peptoniphilaceae</taxon>
        <taxon>Helcococcus</taxon>
    </lineage>
</organism>
<dbReference type="PATRIC" id="fig|883114.3.peg.751"/>
<dbReference type="eggNOG" id="COG3425">
    <property type="taxonomic scope" value="Bacteria"/>
</dbReference>
<dbReference type="OrthoDB" id="2396001at2"/>
<feature type="domain" description="Hydroxymethylglutaryl-coenzyme A synthase C-terminal" evidence="2">
    <location>
        <begin position="7"/>
        <end position="76"/>
    </location>
</feature>
<dbReference type="InterPro" id="IPR013746">
    <property type="entry name" value="HMG_CoA_synt_C_dom"/>
</dbReference>
<dbReference type="RefSeq" id="WP_005398111.1">
    <property type="nucleotide sequence ID" value="NZ_JH601088.1"/>
</dbReference>
<evidence type="ECO:0000256" key="1">
    <source>
        <dbReference type="ARBA" id="ARBA00022679"/>
    </source>
</evidence>
<dbReference type="EMBL" id="AGEI01000020">
    <property type="protein sequence ID" value="EHR34452.1"/>
    <property type="molecule type" value="Genomic_DNA"/>
</dbReference>
<dbReference type="SUPFAM" id="SSF53901">
    <property type="entry name" value="Thiolase-like"/>
    <property type="match status" value="1"/>
</dbReference>
<dbReference type="AlphaFoldDB" id="H3NN48"/>
<sequence>MRPNDCKYPIVDGKLSIKLYIELFTLCFESFIDKYQNFDEISSMIFHLPFSKMRDKALQSLDDKYIDFKTKHLSEITSKILCKNIGNTYTGSLYLSLLSLLYYGNINEHEKIALFSYGSGAVGELFTVNLSADYKEKIRKLEIDKRLNSRKEVSIEDYELKYFDNMLKLKDNSRVKLSKIIDSIRFYEIDK</sequence>
<accession>H3NN48</accession>
<dbReference type="InterPro" id="IPR016039">
    <property type="entry name" value="Thiolase-like"/>
</dbReference>
<dbReference type="Pfam" id="PF08540">
    <property type="entry name" value="HMG_CoA_synt_C"/>
    <property type="match status" value="2"/>
</dbReference>
<keyword evidence="4" id="KW-1185">Reference proteome</keyword>